<evidence type="ECO:0000313" key="2">
    <source>
        <dbReference type="EMBL" id="CAG4932210.1"/>
    </source>
</evidence>
<gene>
    <name evidence="2" type="ORF">PAPOLLO_LOCUS528</name>
</gene>
<evidence type="ECO:0000256" key="1">
    <source>
        <dbReference type="SAM" id="Coils"/>
    </source>
</evidence>
<dbReference type="AlphaFoldDB" id="A0A8S3VZ34"/>
<keyword evidence="1" id="KW-0175">Coiled coil</keyword>
<feature type="coiled-coil region" evidence="1">
    <location>
        <begin position="39"/>
        <end position="87"/>
    </location>
</feature>
<comment type="caution">
    <text evidence="2">The sequence shown here is derived from an EMBL/GenBank/DDBJ whole genome shotgun (WGS) entry which is preliminary data.</text>
</comment>
<dbReference type="Proteomes" id="UP000691718">
    <property type="component" value="Unassembled WGS sequence"/>
</dbReference>
<accession>A0A8S3VZ34</accession>
<sequence>MKKYYVNVTTENSFASLQDDDEETSLSATLLNHSFPILNTNVYQELEEYKLKLTEKQEQLQITENELEELLSENVKLKEELQTYRRNNARLIKFGNSPIPSHKYKKNNKVLNSTPNASPNKDQLIATLKDEISCLEIELEKIYIELNFLRHYIELIDVKELTLLPKNVPFTSTKSSKPNVEHT</sequence>
<reference evidence="2" key="1">
    <citation type="submission" date="2021-04" db="EMBL/GenBank/DDBJ databases">
        <authorList>
            <person name="Tunstrom K."/>
        </authorList>
    </citation>
    <scope>NUCLEOTIDE SEQUENCE</scope>
</reference>
<evidence type="ECO:0000313" key="3">
    <source>
        <dbReference type="Proteomes" id="UP000691718"/>
    </source>
</evidence>
<keyword evidence="3" id="KW-1185">Reference proteome</keyword>
<dbReference type="EMBL" id="CAJQZP010000008">
    <property type="protein sequence ID" value="CAG4932210.1"/>
    <property type="molecule type" value="Genomic_DNA"/>
</dbReference>
<name>A0A8S3VZ34_PARAO</name>
<protein>
    <submittedName>
        <fullName evidence="2">(apollo) hypothetical protein</fullName>
    </submittedName>
</protein>
<organism evidence="2 3">
    <name type="scientific">Parnassius apollo</name>
    <name type="common">Apollo butterfly</name>
    <name type="synonym">Papilio apollo</name>
    <dbReference type="NCBI Taxonomy" id="110799"/>
    <lineage>
        <taxon>Eukaryota</taxon>
        <taxon>Metazoa</taxon>
        <taxon>Ecdysozoa</taxon>
        <taxon>Arthropoda</taxon>
        <taxon>Hexapoda</taxon>
        <taxon>Insecta</taxon>
        <taxon>Pterygota</taxon>
        <taxon>Neoptera</taxon>
        <taxon>Endopterygota</taxon>
        <taxon>Lepidoptera</taxon>
        <taxon>Glossata</taxon>
        <taxon>Ditrysia</taxon>
        <taxon>Papilionoidea</taxon>
        <taxon>Papilionidae</taxon>
        <taxon>Parnassiinae</taxon>
        <taxon>Parnassini</taxon>
        <taxon>Parnassius</taxon>
        <taxon>Parnassius</taxon>
    </lineage>
</organism>
<proteinExistence type="predicted"/>